<feature type="region of interest" description="Disordered" evidence="1">
    <location>
        <begin position="1"/>
        <end position="21"/>
    </location>
</feature>
<name>A0A4Q2DAB0_9AGAR</name>
<feature type="region of interest" description="Disordered" evidence="1">
    <location>
        <begin position="54"/>
        <end position="79"/>
    </location>
</feature>
<dbReference type="EMBL" id="SDEE01000424">
    <property type="protein sequence ID" value="RXW16570.1"/>
    <property type="molecule type" value="Genomic_DNA"/>
</dbReference>
<evidence type="ECO:0000313" key="3">
    <source>
        <dbReference type="EMBL" id="RXW16570.1"/>
    </source>
</evidence>
<protein>
    <recommendedName>
        <fullName evidence="2">DUF6532 domain-containing protein</fullName>
    </recommendedName>
</protein>
<dbReference type="Pfam" id="PF20149">
    <property type="entry name" value="DUF6532"/>
    <property type="match status" value="1"/>
</dbReference>
<evidence type="ECO:0000313" key="4">
    <source>
        <dbReference type="Proteomes" id="UP000290288"/>
    </source>
</evidence>
<evidence type="ECO:0000256" key="1">
    <source>
        <dbReference type="SAM" id="MobiDB-lite"/>
    </source>
</evidence>
<dbReference type="AlphaFoldDB" id="A0A4Q2DAB0"/>
<feature type="compositionally biased region" description="Polar residues" evidence="1">
    <location>
        <begin position="70"/>
        <end position="79"/>
    </location>
</feature>
<proteinExistence type="predicted"/>
<gene>
    <name evidence="3" type="ORF">EST38_g9285</name>
</gene>
<dbReference type="OrthoDB" id="2755811at2759"/>
<organism evidence="3 4">
    <name type="scientific">Candolleomyces aberdarensis</name>
    <dbReference type="NCBI Taxonomy" id="2316362"/>
    <lineage>
        <taxon>Eukaryota</taxon>
        <taxon>Fungi</taxon>
        <taxon>Dikarya</taxon>
        <taxon>Basidiomycota</taxon>
        <taxon>Agaricomycotina</taxon>
        <taxon>Agaricomycetes</taxon>
        <taxon>Agaricomycetidae</taxon>
        <taxon>Agaricales</taxon>
        <taxon>Agaricineae</taxon>
        <taxon>Psathyrellaceae</taxon>
        <taxon>Candolleomyces</taxon>
    </lineage>
</organism>
<evidence type="ECO:0000259" key="2">
    <source>
        <dbReference type="Pfam" id="PF20149"/>
    </source>
</evidence>
<dbReference type="InterPro" id="IPR045341">
    <property type="entry name" value="DUF6532"/>
</dbReference>
<keyword evidence="4" id="KW-1185">Reference proteome</keyword>
<feature type="domain" description="DUF6532" evidence="2">
    <location>
        <begin position="194"/>
        <end position="357"/>
    </location>
</feature>
<sequence>MAKGQLRDAVNEQRKVKPMAHSVVRRKDMVVDSEDEDVEVVVKKKGKPAALEGFKKGWDKPLHGTKPRSLPTTGTPAISRPTTTAISLFTATDGFEDEQPATVIAARASKATALSQKGGTAKQMGITLKKVAISDTVKASAVPQKKHYSSKDLPLADIESGTKRWQDEVMLIVLSWASTLHDPFGINGDPALEQVVQGAWEEVFEDEESGPFTNVVVHVAGASIRTWRSQIGRKALKVLQQHFKMPEFRKKNSRASFVENQLRQCRYIYEDPEHMTGAYRAPLLLKVYAHHQSQVQGATDIKYGRPIGALAFAATALERALKLWKGGIEVEKNERPNFVRRPWAKRVEWHVDQLKDIGDRRWAKIEDGAAKFLTEDKGGLTDGGDSDDDGIGSDVEVVFSDSEAEDSDV</sequence>
<accession>A0A4Q2DAB0</accession>
<feature type="compositionally biased region" description="Basic and acidic residues" evidence="1">
    <location>
        <begin position="1"/>
        <end position="15"/>
    </location>
</feature>
<comment type="caution">
    <text evidence="3">The sequence shown here is derived from an EMBL/GenBank/DDBJ whole genome shotgun (WGS) entry which is preliminary data.</text>
</comment>
<reference evidence="3 4" key="1">
    <citation type="submission" date="2019-01" db="EMBL/GenBank/DDBJ databases">
        <title>Draft genome sequence of Psathyrella aberdarensis IHI B618.</title>
        <authorList>
            <person name="Buettner E."/>
            <person name="Kellner H."/>
        </authorList>
    </citation>
    <scope>NUCLEOTIDE SEQUENCE [LARGE SCALE GENOMIC DNA]</scope>
    <source>
        <strain evidence="3 4">IHI B618</strain>
    </source>
</reference>
<dbReference type="Proteomes" id="UP000290288">
    <property type="component" value="Unassembled WGS sequence"/>
</dbReference>